<keyword evidence="3" id="KW-0813">Transport</keyword>
<dbReference type="InterPro" id="IPR002075">
    <property type="entry name" value="NTF2_dom"/>
</dbReference>
<dbReference type="GO" id="GO:0006606">
    <property type="term" value="P:protein import into nucleus"/>
    <property type="evidence" value="ECO:0007669"/>
    <property type="project" value="UniProtKB-ARBA"/>
</dbReference>
<dbReference type="AlphaFoldDB" id="A0A9P6WZN7"/>
<name>A0A9P6WZN7_RHIOR</name>
<dbReference type="PROSITE" id="PS50177">
    <property type="entry name" value="NTF2_DOMAIN"/>
    <property type="match status" value="1"/>
</dbReference>
<proteinExistence type="predicted"/>
<dbReference type="InterPro" id="IPR045875">
    <property type="entry name" value="NTF2"/>
</dbReference>
<dbReference type="SUPFAM" id="SSF54427">
    <property type="entry name" value="NTF2-like"/>
    <property type="match status" value="1"/>
</dbReference>
<evidence type="ECO:0000313" key="6">
    <source>
        <dbReference type="Proteomes" id="UP000716291"/>
    </source>
</evidence>
<dbReference type="OrthoDB" id="6507044at2759"/>
<dbReference type="InterPro" id="IPR032710">
    <property type="entry name" value="NTF2-like_dom_sf"/>
</dbReference>
<dbReference type="Pfam" id="PF02136">
    <property type="entry name" value="NTF2"/>
    <property type="match status" value="1"/>
</dbReference>
<evidence type="ECO:0000256" key="1">
    <source>
        <dbReference type="ARBA" id="ARBA00022490"/>
    </source>
</evidence>
<evidence type="ECO:0000313" key="5">
    <source>
        <dbReference type="EMBL" id="KAG1302126.1"/>
    </source>
</evidence>
<comment type="function">
    <text evidence="3">Has a role in nuclear-cytoplasmic transport of proteins and mRNAs.</text>
</comment>
<dbReference type="Proteomes" id="UP000716291">
    <property type="component" value="Unassembled WGS sequence"/>
</dbReference>
<dbReference type="CDD" id="cd00780">
    <property type="entry name" value="NTF2"/>
    <property type="match status" value="1"/>
</dbReference>
<dbReference type="PANTHER" id="PTHR12612">
    <property type="entry name" value="NUCLEAR TRANSPORT FACTOR 2"/>
    <property type="match status" value="1"/>
</dbReference>
<accession>A0A9P6WZN7</accession>
<reference evidence="5" key="1">
    <citation type="journal article" date="2020" name="Microb. Genom.">
        <title>Genetic diversity of clinical and environmental Mucorales isolates obtained from an investigation of mucormycosis cases among solid organ transplant recipients.</title>
        <authorList>
            <person name="Nguyen M.H."/>
            <person name="Kaul D."/>
            <person name="Muto C."/>
            <person name="Cheng S.J."/>
            <person name="Richter R.A."/>
            <person name="Bruno V.M."/>
            <person name="Liu G."/>
            <person name="Beyhan S."/>
            <person name="Sundermann A.J."/>
            <person name="Mounaud S."/>
            <person name="Pasculle A.W."/>
            <person name="Nierman W.C."/>
            <person name="Driscoll E."/>
            <person name="Cumbie R."/>
            <person name="Clancy C.J."/>
            <person name="Dupont C.L."/>
        </authorList>
    </citation>
    <scope>NUCLEOTIDE SEQUENCE</scope>
    <source>
        <strain evidence="5">GL11</strain>
    </source>
</reference>
<keyword evidence="3" id="KW-0539">Nucleus</keyword>
<feature type="domain" description="NTF2" evidence="4">
    <location>
        <begin position="7"/>
        <end position="120"/>
    </location>
</feature>
<dbReference type="GO" id="GO:0005737">
    <property type="term" value="C:cytoplasm"/>
    <property type="evidence" value="ECO:0007669"/>
    <property type="project" value="UniProtKB-SubCell"/>
</dbReference>
<dbReference type="EMBL" id="JAANQT010002617">
    <property type="protein sequence ID" value="KAG1302126.1"/>
    <property type="molecule type" value="Genomic_DNA"/>
</dbReference>
<dbReference type="FunFam" id="3.10.450.50:FF:000005">
    <property type="entry name" value="Nuclear transport factor 2"/>
    <property type="match status" value="1"/>
</dbReference>
<dbReference type="Gene3D" id="3.10.450.50">
    <property type="match status" value="1"/>
</dbReference>
<dbReference type="GO" id="GO:0051028">
    <property type="term" value="P:mRNA transport"/>
    <property type="evidence" value="ECO:0007669"/>
    <property type="project" value="UniProtKB-UniRule"/>
</dbReference>
<dbReference type="GO" id="GO:0005635">
    <property type="term" value="C:nuclear envelope"/>
    <property type="evidence" value="ECO:0007669"/>
    <property type="project" value="UniProtKB-ARBA"/>
</dbReference>
<keyword evidence="6" id="KW-1185">Reference proteome</keyword>
<sequence>MADINTVAEAFVKFYYQTFDSDRSSLRSLYRNESMLTFEGAPVQGTDMIVEKLVSLPFQKVAHKISSCDAQPSGPSGNIVVTVTGLLIVDDSPNPLMFCQTFQLVAEGGSYWVCNDIFRLNCA</sequence>
<dbReference type="InterPro" id="IPR018222">
    <property type="entry name" value="Nuclear_transport_factor_2_euk"/>
</dbReference>
<evidence type="ECO:0000259" key="4">
    <source>
        <dbReference type="PROSITE" id="PS50177"/>
    </source>
</evidence>
<protein>
    <recommendedName>
        <fullName evidence="2 3">Nuclear transport factor 2</fullName>
        <shortName evidence="3">NTF-2</shortName>
    </recommendedName>
</protein>
<gene>
    <name evidence="5" type="ORF">G6F64_011200</name>
</gene>
<organism evidence="5 6">
    <name type="scientific">Rhizopus oryzae</name>
    <name type="common">Mucormycosis agent</name>
    <name type="synonym">Rhizopus arrhizus var. delemar</name>
    <dbReference type="NCBI Taxonomy" id="64495"/>
    <lineage>
        <taxon>Eukaryota</taxon>
        <taxon>Fungi</taxon>
        <taxon>Fungi incertae sedis</taxon>
        <taxon>Mucoromycota</taxon>
        <taxon>Mucoromycotina</taxon>
        <taxon>Mucoromycetes</taxon>
        <taxon>Mucorales</taxon>
        <taxon>Mucorineae</taxon>
        <taxon>Rhizopodaceae</taxon>
        <taxon>Rhizopus</taxon>
    </lineage>
</organism>
<comment type="caution">
    <text evidence="5">The sequence shown here is derived from an EMBL/GenBank/DDBJ whole genome shotgun (WGS) entry which is preliminary data.</text>
</comment>
<evidence type="ECO:0000256" key="2">
    <source>
        <dbReference type="ARBA" id="ARBA00026247"/>
    </source>
</evidence>
<comment type="subcellular location">
    <subcellularLocation>
        <location evidence="3">Cytoplasm</location>
    </subcellularLocation>
    <subcellularLocation>
        <location evidence="3">Nucleus</location>
    </subcellularLocation>
</comment>
<keyword evidence="3" id="KW-0653">Protein transport</keyword>
<keyword evidence="1 3" id="KW-0963">Cytoplasm</keyword>
<evidence type="ECO:0000256" key="3">
    <source>
        <dbReference type="RuleBase" id="RU369002"/>
    </source>
</evidence>